<dbReference type="InterPro" id="IPR011528">
    <property type="entry name" value="NERD"/>
</dbReference>
<feature type="transmembrane region" description="Helical" evidence="2">
    <location>
        <begin position="6"/>
        <end position="24"/>
    </location>
</feature>
<dbReference type="PATRIC" id="fig|33888.3.peg.1527"/>
<keyword evidence="2" id="KW-0812">Transmembrane</keyword>
<evidence type="ECO:0000256" key="1">
    <source>
        <dbReference type="SAM" id="Coils"/>
    </source>
</evidence>
<keyword evidence="5" id="KW-1185">Reference proteome</keyword>
<dbReference type="RefSeq" id="WP_084415874.1">
    <property type="nucleotide sequence ID" value="NZ_CP015515.1"/>
</dbReference>
<feature type="coiled-coil region" evidence="1">
    <location>
        <begin position="61"/>
        <end position="88"/>
    </location>
</feature>
<name>A0A160KSU7_9MICO</name>
<dbReference type="AlphaFoldDB" id="A0A160KSU7"/>
<protein>
    <recommendedName>
        <fullName evidence="3">NERD domain-containing protein</fullName>
    </recommendedName>
</protein>
<accession>A0A160KSU7</accession>
<dbReference type="EMBL" id="CP015515">
    <property type="protein sequence ID" value="AND16527.1"/>
    <property type="molecule type" value="Genomic_DNA"/>
</dbReference>
<dbReference type="KEGG" id="rtn:A6122_1389"/>
<keyword evidence="1" id="KW-0175">Coiled coil</keyword>
<gene>
    <name evidence="4" type="ORF">A6122_1389</name>
</gene>
<evidence type="ECO:0000313" key="5">
    <source>
        <dbReference type="Proteomes" id="UP000077071"/>
    </source>
</evidence>
<reference evidence="4 5" key="1">
    <citation type="submission" date="2016-05" db="EMBL/GenBank/DDBJ databases">
        <title>Complete genome sequence of Rathayibacter tritici NCPPB 1953.</title>
        <authorList>
            <person name="Park J."/>
            <person name="Lee H.-H."/>
            <person name="Lee S.-W."/>
            <person name="Seo Y.-S."/>
        </authorList>
    </citation>
    <scope>NUCLEOTIDE SEQUENCE [LARGE SCALE GENOMIC DNA]</scope>
    <source>
        <strain evidence="4 5">NCPPB 1953</strain>
    </source>
</reference>
<dbReference type="Pfam" id="PF08378">
    <property type="entry name" value="NERD"/>
    <property type="match status" value="1"/>
</dbReference>
<proteinExistence type="predicted"/>
<keyword evidence="2" id="KW-1133">Transmembrane helix</keyword>
<evidence type="ECO:0000259" key="3">
    <source>
        <dbReference type="Pfam" id="PF08378"/>
    </source>
</evidence>
<feature type="domain" description="NERD" evidence="3">
    <location>
        <begin position="125"/>
        <end position="162"/>
    </location>
</feature>
<dbReference type="OrthoDB" id="5108885at2"/>
<dbReference type="Proteomes" id="UP000077071">
    <property type="component" value="Chromosome"/>
</dbReference>
<evidence type="ECO:0000256" key="2">
    <source>
        <dbReference type="SAM" id="Phobius"/>
    </source>
</evidence>
<sequence length="310" mass="34035">MNETLPWAVTAVLTLTLVITILLGRRRRAAAAVDARRAAEENERSSAQLQQGHRDHLDAVSRTHEAELEERRVELQTVREEAEQSRRALAKTWKGEAVSHRLIREACLAAGLSGLLATNVVFVPADARTTRRFLAQIDHLLLTRHGAIIIEAKYWQGVVFDGVRPGTVHPSYGVLMDEDALPDAFAVQIAPDTAAQWTVRTHLEHRVPALHVRTQAARLKDHLAEQGLPTPWFDTAVLYSHPDVTTYAPAWQGAGSARTRIVTGAEELTDALADLARRPHTTIADNAWGELSTFLTGCGAHVEPVGPRAA</sequence>
<keyword evidence="2" id="KW-0472">Membrane</keyword>
<organism evidence="4 5">
    <name type="scientific">Rathayibacter tritici</name>
    <dbReference type="NCBI Taxonomy" id="33888"/>
    <lineage>
        <taxon>Bacteria</taxon>
        <taxon>Bacillati</taxon>
        <taxon>Actinomycetota</taxon>
        <taxon>Actinomycetes</taxon>
        <taxon>Micrococcales</taxon>
        <taxon>Microbacteriaceae</taxon>
        <taxon>Rathayibacter</taxon>
    </lineage>
</organism>
<evidence type="ECO:0000313" key="4">
    <source>
        <dbReference type="EMBL" id="AND16527.1"/>
    </source>
</evidence>